<evidence type="ECO:0000313" key="2">
    <source>
        <dbReference type="EMBL" id="CDR47861.1"/>
    </source>
</evidence>
<feature type="compositionally biased region" description="Low complexity" evidence="1">
    <location>
        <begin position="407"/>
        <end position="417"/>
    </location>
</feature>
<name>A0A061BLC3_RHOTO</name>
<feature type="compositionally biased region" description="Basic and acidic residues" evidence="1">
    <location>
        <begin position="518"/>
        <end position="531"/>
    </location>
</feature>
<feature type="compositionally biased region" description="Polar residues" evidence="1">
    <location>
        <begin position="365"/>
        <end position="383"/>
    </location>
</feature>
<organism evidence="2">
    <name type="scientific">Rhodotorula toruloides</name>
    <name type="common">Yeast</name>
    <name type="synonym">Rhodosporidium toruloides</name>
    <dbReference type="NCBI Taxonomy" id="5286"/>
    <lineage>
        <taxon>Eukaryota</taxon>
        <taxon>Fungi</taxon>
        <taxon>Dikarya</taxon>
        <taxon>Basidiomycota</taxon>
        <taxon>Pucciniomycotina</taxon>
        <taxon>Microbotryomycetes</taxon>
        <taxon>Sporidiobolales</taxon>
        <taxon>Sporidiobolaceae</taxon>
        <taxon>Rhodotorula</taxon>
    </lineage>
</organism>
<reference evidence="2" key="1">
    <citation type="journal article" date="2014" name="Genome Announc.">
        <title>Draft genome sequence of Rhodosporidium toruloides CECT1137, an oleaginous yeast of biotechnological interest.</title>
        <authorList>
            <person name="Morin N."/>
            <person name="Calcas X."/>
            <person name="Devillers H."/>
            <person name="Durrens P."/>
            <person name="Sherman D.J."/>
            <person name="Nicaud J.-M."/>
            <person name="Neuveglise C."/>
        </authorList>
    </citation>
    <scope>NUCLEOTIDE SEQUENCE</scope>
    <source>
        <strain evidence="2">CECT1137</strain>
    </source>
</reference>
<dbReference type="AlphaFoldDB" id="A0A061BLC3"/>
<dbReference type="OrthoDB" id="2530058at2759"/>
<feature type="compositionally biased region" description="Gly residues" evidence="1">
    <location>
        <begin position="269"/>
        <end position="279"/>
    </location>
</feature>
<dbReference type="EMBL" id="LK052950">
    <property type="protein sequence ID" value="CDR47861.1"/>
    <property type="molecule type" value="Genomic_DNA"/>
</dbReference>
<feature type="compositionally biased region" description="Low complexity" evidence="1">
    <location>
        <begin position="80"/>
        <end position="93"/>
    </location>
</feature>
<feature type="region of interest" description="Disordered" evidence="1">
    <location>
        <begin position="1"/>
        <end position="107"/>
    </location>
</feature>
<feature type="compositionally biased region" description="Low complexity" evidence="1">
    <location>
        <begin position="632"/>
        <end position="647"/>
    </location>
</feature>
<feature type="compositionally biased region" description="Basic and acidic residues" evidence="1">
    <location>
        <begin position="700"/>
        <end position="720"/>
    </location>
</feature>
<feature type="region of interest" description="Disordered" evidence="1">
    <location>
        <begin position="122"/>
        <end position="720"/>
    </location>
</feature>
<accession>A0A061BLC3</accession>
<gene>
    <name evidence="2" type="ORF">RHTO0S_15e02850g</name>
</gene>
<sequence length="720" mass="75016">MASTLVRAMTFGAASGASSSSSRDRSQTRDPSSSQDRSSRTGNGSRSRSSSRTGFAAKTLGAMEIGGGSGSSRKDDDVPGLSRSNSRLLSTSGSPPPAGILLNPVSPTLNGMLAPSPSFSPVYNHSTPLSASTSNLDLSSSTSTTPGARPTLTRTFSDASSSGVSSHIGPTTPSSAHFPGPSSSATPTGATSPPPISSRPSKIRFAPLPEIRPRRYSTGRNVWIVDEEGDDEDGQPRRTRLVRVGSDLEDGGDEFALDDEDDEEEDVGGGRGGLMGGKFGSWSETFGGGMWGLSPSTTRKSQDEDARSVTSSLGGGGESVSVGSVGSGGSGGGGSSSKKLLKAFGLKPKSKSKHAGTGGDDDSLTRVSSVDSQASRRLSTSTAEAPKPRGSTGIPMRKYASWEVGEAAQNGHASASSAGGGNGAGQAVGSGGGPVYYASPARSARRRANYPPVAQRSRRPAASSHGSRGTKVEEPAFEEWGVGGVGSRSKRTSFSGKEVEEEDDGSGMAWLRKRRLQREREERERREREEAGLEAADEGVKVEEDPSAQKDEEDPPTLESVPAYLDGVRRRTAPGQMPSRSATIESTTSSASTIRPSTPVQHASPSLNNKPSGLSATRPVLSVDVADRREGSSSTDSPSGSGSDETPITSPISNENEAEESEEEGEREEEEEDDDDLDAEELAREEALAEAAKRSAKSMGAERYHSAGHQDELRVLEDRA</sequence>
<feature type="compositionally biased region" description="Basic and acidic residues" evidence="1">
    <location>
        <begin position="681"/>
        <end position="693"/>
    </location>
</feature>
<feature type="compositionally biased region" description="Low complexity" evidence="1">
    <location>
        <begin position="579"/>
        <end position="595"/>
    </location>
</feature>
<feature type="compositionally biased region" description="Gly residues" evidence="1">
    <location>
        <begin position="418"/>
        <end position="434"/>
    </location>
</feature>
<proteinExistence type="predicted"/>
<feature type="compositionally biased region" description="Low complexity" evidence="1">
    <location>
        <begin position="179"/>
        <end position="191"/>
    </location>
</feature>
<feature type="compositionally biased region" description="Polar residues" evidence="1">
    <location>
        <begin position="596"/>
        <end position="615"/>
    </location>
</feature>
<feature type="compositionally biased region" description="Acidic residues" evidence="1">
    <location>
        <begin position="247"/>
        <end position="267"/>
    </location>
</feature>
<evidence type="ECO:0000256" key="1">
    <source>
        <dbReference type="SAM" id="MobiDB-lite"/>
    </source>
</evidence>
<feature type="compositionally biased region" description="Low complexity" evidence="1">
    <location>
        <begin position="12"/>
        <end position="21"/>
    </location>
</feature>
<feature type="compositionally biased region" description="Low complexity" evidence="1">
    <location>
        <begin position="129"/>
        <end position="145"/>
    </location>
</feature>
<feature type="compositionally biased region" description="Gly residues" evidence="1">
    <location>
        <begin position="325"/>
        <end position="335"/>
    </location>
</feature>
<feature type="compositionally biased region" description="Acidic residues" evidence="1">
    <location>
        <begin position="656"/>
        <end position="680"/>
    </location>
</feature>
<feature type="compositionally biased region" description="Basic and acidic residues" evidence="1">
    <location>
        <begin position="538"/>
        <end position="550"/>
    </location>
</feature>
<feature type="compositionally biased region" description="Polar residues" evidence="1">
    <location>
        <begin position="152"/>
        <end position="175"/>
    </location>
</feature>
<protein>
    <submittedName>
        <fullName evidence="2">RHTO0S15e02850g1_1</fullName>
    </submittedName>
</protein>
<feature type="compositionally biased region" description="Low complexity" evidence="1">
    <location>
        <begin position="29"/>
        <end position="54"/>
    </location>
</feature>